<sequence length="397" mass="46862">MECCETKTESESKIDSTILNEDILIIQDDYDIDDNGYSQKEKEMQSQQRQQNQDSSDEDDDNINVIIDPNTQLVYPNTRLEKQNENERDKLLRLINTNIYEDDYSIKMEITTLKHESQKLQSDYILIFLDHVFIPLSFSRYISDNLQKRIWGPTFSYIKYVFPNVELFNNYDKRTLSLKENVLGFFGVKYTRTRNISYNKTNEQKYFLNRSYKNPVFCFIEFCGVVVKDGNVIDSAIHSRISNIIEMFKIHKVDTIYRKGSQTDSLQDFLNYFCQPFFEIKNIIKPININYKELGAFNPLTFCMQGDAYCSLCNTLRLIRWFYVKNTKIVTLQTEINGQNLACSTVKKQSPYERHVHKRKIMNVEETSTSTSQEQQPYTHNVTVKRRIITSTVKHNK</sequence>
<organism evidence="2 3">
    <name type="scientific">Gryllus bimaculatus nudivirus</name>
    <dbReference type="NCBI Taxonomy" id="432587"/>
    <lineage>
        <taxon>Viruses</taxon>
        <taxon>Viruses incertae sedis</taxon>
        <taxon>Naldaviricetes</taxon>
        <taxon>Lefavirales</taxon>
        <taxon>Nudiviridae</taxon>
        <taxon>Alphanudivirus</taxon>
        <taxon>Alphanudivirus grybimaculati</taxon>
    </lineage>
</organism>
<reference evidence="2 3" key="1">
    <citation type="journal article" date="2007" name="J. Virol.">
        <title>The genome of Gryllus bimaculatus nudivirus indicates an ancient diversification of baculovirus-related nonoccluded nudiviruses of insects.</title>
        <authorList>
            <person name="Wang Y."/>
            <person name="Kleespies R.G."/>
            <person name="Huger A.M."/>
            <person name="Jehle J.A."/>
        </authorList>
    </citation>
    <scope>NUCLEOTIDE SEQUENCE [LARGE SCALE GENOMIC DNA]</scope>
</reference>
<evidence type="ECO:0000313" key="3">
    <source>
        <dbReference type="Proteomes" id="UP000203733"/>
    </source>
</evidence>
<keyword evidence="3" id="KW-1185">Reference proteome</keyword>
<dbReference type="KEGG" id="vg:4960834"/>
<feature type="region of interest" description="Disordered" evidence="1">
    <location>
        <begin position="34"/>
        <end position="63"/>
    </location>
</feature>
<dbReference type="Proteomes" id="UP000203733">
    <property type="component" value="Segment"/>
</dbReference>
<dbReference type="OrthoDB" id="14504at10239"/>
<evidence type="ECO:0000256" key="1">
    <source>
        <dbReference type="SAM" id="MobiDB-lite"/>
    </source>
</evidence>
<dbReference type="GeneID" id="4960834"/>
<proteinExistence type="predicted"/>
<feature type="compositionally biased region" description="Low complexity" evidence="1">
    <location>
        <begin position="45"/>
        <end position="54"/>
    </location>
</feature>
<evidence type="ECO:0000313" key="2">
    <source>
        <dbReference type="EMBL" id="ABO45411.1"/>
    </source>
</evidence>
<protein>
    <submittedName>
        <fullName evidence="2">Uncharacterized protein</fullName>
    </submittedName>
</protein>
<dbReference type="RefSeq" id="YP_001111345.1">
    <property type="nucleotide sequence ID" value="NC_009240.1"/>
</dbReference>
<accession>A4L241</accession>
<dbReference type="EMBL" id="EF203088">
    <property type="protein sequence ID" value="ABO45411.1"/>
    <property type="molecule type" value="Genomic_DNA"/>
</dbReference>
<name>A4L241_9VIRU</name>